<comment type="caution">
    <text evidence="11">The sequence shown here is derived from an EMBL/GenBank/DDBJ whole genome shotgun (WGS) entry which is preliminary data.</text>
</comment>
<dbReference type="Pfam" id="PF00479">
    <property type="entry name" value="G6PD_N"/>
    <property type="match status" value="1"/>
</dbReference>
<feature type="binding site" evidence="7">
    <location>
        <position position="183"/>
    </location>
    <ligand>
        <name>substrate</name>
    </ligand>
</feature>
<dbReference type="Pfam" id="PF02781">
    <property type="entry name" value="G6PD_C"/>
    <property type="match status" value="1"/>
</dbReference>
<comment type="pathway">
    <text evidence="1 7">Carbohydrate degradation; pentose phosphate pathway; D-ribulose 5-phosphate from D-glucose 6-phosphate (oxidative stage): step 1/3.</text>
</comment>
<keyword evidence="3 7" id="KW-0313">Glucose metabolism</keyword>
<dbReference type="GO" id="GO:0006006">
    <property type="term" value="P:glucose metabolic process"/>
    <property type="evidence" value="ECO:0007669"/>
    <property type="project" value="UniProtKB-KW"/>
</dbReference>
<evidence type="ECO:0000256" key="6">
    <source>
        <dbReference type="ARBA" id="ARBA00023277"/>
    </source>
</evidence>
<dbReference type="EMBL" id="RQJX01000004">
    <property type="protein sequence ID" value="RQN09021.1"/>
    <property type="molecule type" value="Genomic_DNA"/>
</dbReference>
<feature type="binding site" evidence="7">
    <location>
        <position position="179"/>
    </location>
    <ligand>
        <name>substrate</name>
    </ligand>
</feature>
<evidence type="ECO:0000256" key="1">
    <source>
        <dbReference type="ARBA" id="ARBA00004937"/>
    </source>
</evidence>
<feature type="binding site" evidence="7">
    <location>
        <position position="217"/>
    </location>
    <ligand>
        <name>substrate</name>
    </ligand>
</feature>
<reference evidence="11 12" key="1">
    <citation type="submission" date="2018-11" db="EMBL/GenBank/DDBJ databases">
        <authorList>
            <person name="Li F."/>
        </authorList>
    </citation>
    <scope>NUCLEOTIDE SEQUENCE [LARGE SCALE GENOMIC DNA]</scope>
    <source>
        <strain evidence="11 12">YS17T</strain>
    </source>
</reference>
<evidence type="ECO:0000259" key="9">
    <source>
        <dbReference type="Pfam" id="PF00479"/>
    </source>
</evidence>
<evidence type="ECO:0000256" key="2">
    <source>
        <dbReference type="ARBA" id="ARBA00009975"/>
    </source>
</evidence>
<dbReference type="Gene3D" id="3.40.50.720">
    <property type="entry name" value="NAD(P)-binding Rossmann-like Domain"/>
    <property type="match status" value="1"/>
</dbReference>
<dbReference type="PIRSF" id="PIRSF000110">
    <property type="entry name" value="G6PD"/>
    <property type="match status" value="1"/>
</dbReference>
<evidence type="ECO:0000313" key="12">
    <source>
        <dbReference type="Proteomes" id="UP000275225"/>
    </source>
</evidence>
<evidence type="ECO:0000313" key="11">
    <source>
        <dbReference type="EMBL" id="RQN09021.1"/>
    </source>
</evidence>
<keyword evidence="5 7" id="KW-0560">Oxidoreductase</keyword>
<dbReference type="PRINTS" id="PR00079">
    <property type="entry name" value="G6PDHDRGNASE"/>
</dbReference>
<dbReference type="PROSITE" id="PS00069">
    <property type="entry name" value="G6P_DEHYDROGENASE"/>
    <property type="match status" value="1"/>
</dbReference>
<dbReference type="InterPro" id="IPR022675">
    <property type="entry name" value="G6P_DH_C"/>
</dbReference>
<protein>
    <recommendedName>
        <fullName evidence="7">Glucose-6-phosphate 1-dehydrogenase</fullName>
        <shortName evidence="7">G6PD</shortName>
        <ecNumber evidence="7">1.1.1.49</ecNumber>
    </recommendedName>
</protein>
<evidence type="ECO:0000259" key="10">
    <source>
        <dbReference type="Pfam" id="PF02781"/>
    </source>
</evidence>
<dbReference type="InterPro" id="IPR019796">
    <property type="entry name" value="G6P_DH_AS"/>
</dbReference>
<feature type="binding site" evidence="7">
    <location>
        <position position="149"/>
    </location>
    <ligand>
        <name>NADP(+)</name>
        <dbReference type="ChEBI" id="CHEBI:58349"/>
    </ligand>
</feature>
<dbReference type="SUPFAM" id="SSF55347">
    <property type="entry name" value="Glyceraldehyde-3-phosphate dehydrogenase-like, C-terminal domain"/>
    <property type="match status" value="1"/>
</dbReference>
<keyword evidence="6 7" id="KW-0119">Carbohydrate metabolism</keyword>
<feature type="binding site" evidence="7">
    <location>
        <position position="327"/>
    </location>
    <ligand>
        <name>substrate</name>
    </ligand>
</feature>
<name>A0A3N6ZFY3_9ACTN</name>
<dbReference type="UniPathway" id="UPA00115">
    <property type="reaction ID" value="UER00408"/>
</dbReference>
<feature type="domain" description="Glucose-6-phosphate dehydrogenase C-terminal" evidence="10">
    <location>
        <begin position="190"/>
        <end position="461"/>
    </location>
</feature>
<feature type="domain" description="Glucose-6-phosphate dehydrogenase NAD-binding" evidence="9">
    <location>
        <begin position="15"/>
        <end position="188"/>
    </location>
</feature>
<sequence>METAPTDRLDPHVFVLFGATGDLARRKLFPGLYTLAASGWMPPDYRIVGTGRHEPEDGIEQIVRESLDEFGDETDEATLDDLIARTSFVVSDDESGDELAKAVEDARDELGDEAKTLVYLSVPPSAMQGLIAMLGRTGVADDARSIVEKPFGSDLESSREIDAALKDVVAEDQVFRIDHFLGKEAVQNILALRFANGLLEPAWNRHHIASVQIDIPEELEMEGRASFYESVGCLRDMVVTHLCQLLGFMAMEPPVHLDALSLRNEKAKVFEAMRPFDPSRVVYGQYEGYRDEEGVDEDSSTETFVAVEAYVDNERWAGVPFYLRTGKAMAESRRTITLTFHTPPGRRFGDQIDEPDKLVLELTDTPRIGIEMWAKRPGPELALSRTSATIEVPGDDAEADPLEAYERLLLDAMRGDQTLFTRADEVDRLWQVVTPVLEDPPAPEPYAKGSWGPQTALDLPQPYGWHLGDADD</sequence>
<dbReference type="GO" id="GO:0050661">
    <property type="term" value="F:NADP binding"/>
    <property type="evidence" value="ECO:0007669"/>
    <property type="project" value="UniProtKB-UniRule"/>
</dbReference>
<dbReference type="Proteomes" id="UP000275225">
    <property type="component" value="Unassembled WGS sequence"/>
</dbReference>
<organism evidence="11 12">
    <name type="scientific">Aeromicrobium camelliae</name>
    <dbReference type="NCBI Taxonomy" id="1538144"/>
    <lineage>
        <taxon>Bacteria</taxon>
        <taxon>Bacillati</taxon>
        <taxon>Actinomycetota</taxon>
        <taxon>Actinomycetes</taxon>
        <taxon>Propionibacteriales</taxon>
        <taxon>Nocardioidaceae</taxon>
        <taxon>Aeromicrobium</taxon>
    </lineage>
</organism>
<evidence type="ECO:0000256" key="5">
    <source>
        <dbReference type="ARBA" id="ARBA00023002"/>
    </source>
</evidence>
<dbReference type="NCBIfam" id="TIGR00871">
    <property type="entry name" value="zwf"/>
    <property type="match status" value="1"/>
</dbReference>
<dbReference type="GO" id="GO:0009051">
    <property type="term" value="P:pentose-phosphate shunt, oxidative branch"/>
    <property type="evidence" value="ECO:0007669"/>
    <property type="project" value="TreeGrafter"/>
</dbReference>
<proteinExistence type="inferred from homology"/>
<feature type="binding site" evidence="7">
    <location>
        <begin position="18"/>
        <end position="25"/>
    </location>
    <ligand>
        <name>NADP(+)</name>
        <dbReference type="ChEBI" id="CHEBI:58349"/>
    </ligand>
</feature>
<gene>
    <name evidence="7 11" type="primary">zwf</name>
    <name evidence="11" type="ORF">EHW97_04815</name>
</gene>
<feature type="active site" description="Proton acceptor" evidence="7">
    <location>
        <position position="241"/>
    </location>
</feature>
<dbReference type="HAMAP" id="MF_00966">
    <property type="entry name" value="G6PD"/>
    <property type="match status" value="1"/>
</dbReference>
<dbReference type="InterPro" id="IPR022674">
    <property type="entry name" value="G6P_DH_NAD-bd"/>
</dbReference>
<comment type="catalytic activity">
    <reaction evidence="7">
        <text>D-glucose 6-phosphate + NADP(+) = 6-phospho-D-glucono-1,5-lactone + NADPH + H(+)</text>
        <dbReference type="Rhea" id="RHEA:15841"/>
        <dbReference type="ChEBI" id="CHEBI:15378"/>
        <dbReference type="ChEBI" id="CHEBI:57783"/>
        <dbReference type="ChEBI" id="CHEBI:57955"/>
        <dbReference type="ChEBI" id="CHEBI:58349"/>
        <dbReference type="ChEBI" id="CHEBI:61548"/>
        <dbReference type="EC" id="1.1.1.49"/>
    </reaction>
</comment>
<keyword evidence="4 7" id="KW-0521">NADP</keyword>
<dbReference type="SUPFAM" id="SSF51735">
    <property type="entry name" value="NAD(P)-binding Rossmann-fold domains"/>
    <property type="match status" value="1"/>
</dbReference>
<dbReference type="InterPro" id="IPR001282">
    <property type="entry name" value="G6P_DH"/>
</dbReference>
<dbReference type="GO" id="GO:0005829">
    <property type="term" value="C:cytosol"/>
    <property type="evidence" value="ECO:0007669"/>
    <property type="project" value="TreeGrafter"/>
</dbReference>
<dbReference type="EC" id="1.1.1.49" evidence="7"/>
<keyword evidence="12" id="KW-1185">Reference proteome</keyword>
<dbReference type="InterPro" id="IPR036291">
    <property type="entry name" value="NAD(P)-bd_dom_sf"/>
</dbReference>
<dbReference type="RefSeq" id="WP_124236029.1">
    <property type="nucleotide sequence ID" value="NZ_JBHUFI010000001.1"/>
</dbReference>
<evidence type="ECO:0000256" key="4">
    <source>
        <dbReference type="ARBA" id="ARBA00022857"/>
    </source>
</evidence>
<evidence type="ECO:0000256" key="3">
    <source>
        <dbReference type="ARBA" id="ARBA00022526"/>
    </source>
</evidence>
<evidence type="ECO:0000256" key="7">
    <source>
        <dbReference type="HAMAP-Rule" id="MF_00966"/>
    </source>
</evidence>
<dbReference type="PANTHER" id="PTHR23429">
    <property type="entry name" value="GLUCOSE-6-PHOSPHATE 1-DEHYDROGENASE G6PD"/>
    <property type="match status" value="1"/>
</dbReference>
<comment type="function">
    <text evidence="7">Catalyzes the oxidation of glucose 6-phosphate to 6-phosphogluconolactone.</text>
</comment>
<evidence type="ECO:0000256" key="8">
    <source>
        <dbReference type="SAM" id="MobiDB-lite"/>
    </source>
</evidence>
<dbReference type="AlphaFoldDB" id="A0A3N6ZFY3"/>
<comment type="caution">
    <text evidence="7">Lacks conserved residue(s) required for the propagation of feature annotation.</text>
</comment>
<dbReference type="Gene3D" id="3.30.360.10">
    <property type="entry name" value="Dihydrodipicolinate Reductase, domain 2"/>
    <property type="match status" value="1"/>
</dbReference>
<comment type="similarity">
    <text evidence="2 7">Belongs to the glucose-6-phosphate dehydrogenase family.</text>
</comment>
<dbReference type="OrthoDB" id="9802739at2"/>
<dbReference type="GO" id="GO:0004345">
    <property type="term" value="F:glucose-6-phosphate dehydrogenase activity"/>
    <property type="evidence" value="ECO:0007669"/>
    <property type="project" value="UniProtKB-UniRule"/>
</dbReference>
<feature type="region of interest" description="Disordered" evidence="8">
    <location>
        <begin position="439"/>
        <end position="472"/>
    </location>
</feature>
<accession>A0A3N6ZFY3</accession>
<dbReference type="PANTHER" id="PTHR23429:SF0">
    <property type="entry name" value="GLUCOSE-6-PHOSPHATE 1-DEHYDROGENASE"/>
    <property type="match status" value="1"/>
</dbReference>
<feature type="binding site" evidence="7">
    <location>
        <position position="236"/>
    </location>
    <ligand>
        <name>substrate</name>
    </ligand>
</feature>
<feature type="binding site" evidence="7">
    <location>
        <position position="52"/>
    </location>
    <ligand>
        <name>NADP(+)</name>
        <dbReference type="ChEBI" id="CHEBI:58349"/>
    </ligand>
</feature>